<dbReference type="HOGENOM" id="CLU_080916_0_0_7"/>
<dbReference type="Gene3D" id="3.40.50.10090">
    <property type="match status" value="2"/>
</dbReference>
<evidence type="ECO:0000256" key="9">
    <source>
        <dbReference type="RuleBase" id="RU366031"/>
    </source>
</evidence>
<gene>
    <name evidence="11" type="primary">hemD</name>
    <name evidence="11" type="ORF">CINS_1081</name>
</gene>
<dbReference type="GeneID" id="74431869"/>
<dbReference type="STRING" id="1031564.CINS_1081"/>
<protein>
    <recommendedName>
        <fullName evidence="7 9">Uroporphyrinogen-III synthase</fullName>
        <ecNumber evidence="3 9">4.2.1.75</ecNumber>
    </recommendedName>
</protein>
<dbReference type="Pfam" id="PF02602">
    <property type="entry name" value="HEM4"/>
    <property type="match status" value="1"/>
</dbReference>
<dbReference type="UniPathway" id="UPA00251">
    <property type="reaction ID" value="UER00320"/>
</dbReference>
<dbReference type="EC" id="4.2.1.75" evidence="3 9"/>
<comment type="pathway">
    <text evidence="1 9">Porphyrin-containing compound metabolism; protoporphyrin-IX biosynthesis; coproporphyrinogen-III from 5-aminolevulinate: step 3/4.</text>
</comment>
<sequence length="211" mass="24077">MIYFIGREKFYGVENIILNEIKFFEFNVNLNDFDCLIISSKNSIKALMQSHSTLNFNINLYAVGAKSAQFAKSVGFVNVKYPSCAYGKNLAEEFMCEFKNKRCLYLRAKKISSCIDTYLLNQGINLRQIVAYENVALNPQETIKLKHPAVFIFCAPSSIEQFLKFFTFKKEDKVVAIGQSTASKLKNFKNLYICEKQDLNSCLSLAKSLDV</sequence>
<evidence type="ECO:0000256" key="3">
    <source>
        <dbReference type="ARBA" id="ARBA00013109"/>
    </source>
</evidence>
<accession>A0A0A8H1N9</accession>
<dbReference type="RefSeq" id="WP_039650508.1">
    <property type="nucleotide sequence ID" value="NZ_CP007770.1"/>
</dbReference>
<keyword evidence="5 9" id="KW-0627">Porphyrin biosynthesis</keyword>
<evidence type="ECO:0000256" key="2">
    <source>
        <dbReference type="ARBA" id="ARBA00008133"/>
    </source>
</evidence>
<dbReference type="SUPFAM" id="SSF69618">
    <property type="entry name" value="HemD-like"/>
    <property type="match status" value="1"/>
</dbReference>
<evidence type="ECO:0000259" key="10">
    <source>
        <dbReference type="Pfam" id="PF02602"/>
    </source>
</evidence>
<dbReference type="GO" id="GO:0006782">
    <property type="term" value="P:protoporphyrinogen IX biosynthetic process"/>
    <property type="evidence" value="ECO:0007669"/>
    <property type="project" value="UniProtKB-UniRule"/>
</dbReference>
<evidence type="ECO:0000256" key="1">
    <source>
        <dbReference type="ARBA" id="ARBA00004772"/>
    </source>
</evidence>
<comment type="similarity">
    <text evidence="2 9">Belongs to the uroporphyrinogen-III synthase family.</text>
</comment>
<feature type="domain" description="Tetrapyrrole biosynthesis uroporphyrinogen III synthase" evidence="10">
    <location>
        <begin position="29"/>
        <end position="203"/>
    </location>
</feature>
<dbReference type="PANTHER" id="PTHR38042">
    <property type="entry name" value="UROPORPHYRINOGEN-III SYNTHASE, CHLOROPLASTIC"/>
    <property type="match status" value="1"/>
</dbReference>
<keyword evidence="4 9" id="KW-0456">Lyase</keyword>
<evidence type="ECO:0000313" key="11">
    <source>
        <dbReference type="EMBL" id="AJC88043.1"/>
    </source>
</evidence>
<evidence type="ECO:0000256" key="8">
    <source>
        <dbReference type="ARBA" id="ARBA00048617"/>
    </source>
</evidence>
<dbReference type="GO" id="GO:0004852">
    <property type="term" value="F:uroporphyrinogen-III synthase activity"/>
    <property type="evidence" value="ECO:0007669"/>
    <property type="project" value="UniProtKB-UniRule"/>
</dbReference>
<evidence type="ECO:0000256" key="5">
    <source>
        <dbReference type="ARBA" id="ARBA00023244"/>
    </source>
</evidence>
<dbReference type="InterPro" id="IPR039793">
    <property type="entry name" value="UROS/Hem4"/>
</dbReference>
<dbReference type="GO" id="GO:0006780">
    <property type="term" value="P:uroporphyrinogen III biosynthetic process"/>
    <property type="evidence" value="ECO:0007669"/>
    <property type="project" value="UniProtKB-UniRule"/>
</dbReference>
<evidence type="ECO:0000256" key="7">
    <source>
        <dbReference type="ARBA" id="ARBA00040167"/>
    </source>
</evidence>
<dbReference type="InterPro" id="IPR036108">
    <property type="entry name" value="4pyrrol_syn_uPrphyn_synt_sf"/>
</dbReference>
<comment type="catalytic activity">
    <reaction evidence="8 9">
        <text>hydroxymethylbilane = uroporphyrinogen III + H2O</text>
        <dbReference type="Rhea" id="RHEA:18965"/>
        <dbReference type="ChEBI" id="CHEBI:15377"/>
        <dbReference type="ChEBI" id="CHEBI:57308"/>
        <dbReference type="ChEBI" id="CHEBI:57845"/>
        <dbReference type="EC" id="4.2.1.75"/>
    </reaction>
</comment>
<evidence type="ECO:0000256" key="6">
    <source>
        <dbReference type="ARBA" id="ARBA00037589"/>
    </source>
</evidence>
<dbReference type="EMBL" id="CP007770">
    <property type="protein sequence ID" value="AJC88043.1"/>
    <property type="molecule type" value="Genomic_DNA"/>
</dbReference>
<evidence type="ECO:0000313" key="12">
    <source>
        <dbReference type="Proteomes" id="UP000031163"/>
    </source>
</evidence>
<organism evidence="11 12">
    <name type="scientific">Campylobacter insulaenigrae NCTC 12927</name>
    <dbReference type="NCBI Taxonomy" id="1031564"/>
    <lineage>
        <taxon>Bacteria</taxon>
        <taxon>Pseudomonadati</taxon>
        <taxon>Campylobacterota</taxon>
        <taxon>Epsilonproteobacteria</taxon>
        <taxon>Campylobacterales</taxon>
        <taxon>Campylobacteraceae</taxon>
        <taxon>Campylobacter</taxon>
    </lineage>
</organism>
<proteinExistence type="inferred from homology"/>
<dbReference type="PANTHER" id="PTHR38042:SF1">
    <property type="entry name" value="UROPORPHYRINOGEN-III SYNTHASE, CHLOROPLASTIC"/>
    <property type="match status" value="1"/>
</dbReference>
<comment type="function">
    <text evidence="6 9">Catalyzes cyclization of the linear tetrapyrrole, hydroxymethylbilane, to the macrocyclic uroporphyrinogen III.</text>
</comment>
<dbReference type="Proteomes" id="UP000031163">
    <property type="component" value="Chromosome"/>
</dbReference>
<dbReference type="InterPro" id="IPR003754">
    <property type="entry name" value="4pyrrol_synth_uPrphyn_synth"/>
</dbReference>
<dbReference type="KEGG" id="cis:CINS_1081"/>
<evidence type="ECO:0000256" key="4">
    <source>
        <dbReference type="ARBA" id="ARBA00023239"/>
    </source>
</evidence>
<name>A0A0A8H1N9_9BACT</name>
<dbReference type="AlphaFoldDB" id="A0A0A8H1N9"/>
<reference evidence="11 12" key="1">
    <citation type="journal article" date="2014" name="Genome Biol. Evol.">
        <title>Comparative Genomics of the Campylobacter lari Group.</title>
        <authorList>
            <person name="Miller W.G."/>
            <person name="Yee E."/>
            <person name="Chapman M.H."/>
            <person name="Smith T.P."/>
            <person name="Bono J.L."/>
            <person name="Huynh S."/>
            <person name="Parker C.T."/>
            <person name="Vandamme P."/>
            <person name="Luong K."/>
            <person name="Korlach J."/>
        </authorList>
    </citation>
    <scope>NUCLEOTIDE SEQUENCE [LARGE SCALE GENOMIC DNA]</scope>
    <source>
        <strain evidence="11 12">NCTC 12927</strain>
    </source>
</reference>
<dbReference type="CDD" id="cd06578">
    <property type="entry name" value="HemD"/>
    <property type="match status" value="1"/>
</dbReference>